<feature type="signal peptide" evidence="1">
    <location>
        <begin position="1"/>
        <end position="21"/>
    </location>
</feature>
<name>A0ABY9EB94_9GAMM</name>
<evidence type="ECO:0000313" key="2">
    <source>
        <dbReference type="EMBL" id="WKD50289.1"/>
    </source>
</evidence>
<dbReference type="EMBL" id="CP098023">
    <property type="protein sequence ID" value="WKD50289.1"/>
    <property type="molecule type" value="Genomic_DNA"/>
</dbReference>
<dbReference type="PANTHER" id="PTHR37489">
    <property type="entry name" value="DUF3500 DOMAIN-CONTAINING PROTEIN"/>
    <property type="match status" value="1"/>
</dbReference>
<gene>
    <name evidence="2" type="ORF">M8T91_02335</name>
</gene>
<proteinExistence type="predicted"/>
<accession>A0ABY9EB94</accession>
<dbReference type="Proteomes" id="UP001321520">
    <property type="component" value="Chromosome"/>
</dbReference>
<evidence type="ECO:0000313" key="3">
    <source>
        <dbReference type="Proteomes" id="UP001321520"/>
    </source>
</evidence>
<keyword evidence="1" id="KW-0732">Signal</keyword>
<reference evidence="2 3" key="1">
    <citation type="submission" date="2022-05" db="EMBL/GenBank/DDBJ databases">
        <title>Microbulbifer sp. nov., isolated from sponge.</title>
        <authorList>
            <person name="Gao L."/>
        </authorList>
    </citation>
    <scope>NUCLEOTIDE SEQUENCE [LARGE SCALE GENOMIC DNA]</scope>
    <source>
        <strain evidence="2 3">MI-G</strain>
    </source>
</reference>
<feature type="chain" id="PRO_5047077451" evidence="1">
    <location>
        <begin position="22"/>
        <end position="353"/>
    </location>
</feature>
<dbReference type="InterPro" id="IPR021889">
    <property type="entry name" value="DUF3500"/>
</dbReference>
<sequence>MKCTLVLVLALVLADSIAAHEAPTHKHAQLIPIPAYRKPYGEAGAQASRQAAKAFLAALSETTGKRLMFALNAPERAGWSNLPAGIVDRTGIAVAELSDEQRGLLFDFLASSLSEEGYGRVMDIMAAEAFLSSDRRARRLQWDPQNYWISFYGTPSADLPWGWQYGGHHLVLNMSVANNKVETLSPSFVGTEPAVFSLNGVDYASMVDMHQAGYAVYSALDAEQRAEADAERVPRDVQTGPGKDGVIPPVIGIRASKLRNEQKALLLTAIQKWVAIQPSENAAPRMAQIESELNQTHFAWIGENTSNTPAYMRIQGPTLIIELLSTGGNVGENASGKGHYHSIYRNPSMEYGG</sequence>
<dbReference type="Pfam" id="PF12006">
    <property type="entry name" value="DUF3500"/>
    <property type="match status" value="1"/>
</dbReference>
<keyword evidence="3" id="KW-1185">Reference proteome</keyword>
<dbReference type="PANTHER" id="PTHR37489:SF1">
    <property type="entry name" value="DUF3500 DOMAIN-CONTAINING PROTEIN"/>
    <property type="match status" value="1"/>
</dbReference>
<organism evidence="2 3">
    <name type="scientific">Microbulbifer spongiae</name>
    <dbReference type="NCBI Taxonomy" id="2944933"/>
    <lineage>
        <taxon>Bacteria</taxon>
        <taxon>Pseudomonadati</taxon>
        <taxon>Pseudomonadota</taxon>
        <taxon>Gammaproteobacteria</taxon>
        <taxon>Cellvibrionales</taxon>
        <taxon>Microbulbiferaceae</taxon>
        <taxon>Microbulbifer</taxon>
    </lineage>
</organism>
<protein>
    <submittedName>
        <fullName evidence="2">DUF3500 domain-containing protein</fullName>
    </submittedName>
</protein>
<evidence type="ECO:0000256" key="1">
    <source>
        <dbReference type="SAM" id="SignalP"/>
    </source>
</evidence>
<dbReference type="RefSeq" id="WP_301416440.1">
    <property type="nucleotide sequence ID" value="NZ_CP098023.1"/>
</dbReference>